<evidence type="ECO:0000313" key="1">
    <source>
        <dbReference type="EMBL" id="KAK3864670.1"/>
    </source>
</evidence>
<sequence>MDLFARMIKILTVSGGGVEVLHCVLSRLQSLGMRLDNGSLGRCPRTWGWLVEEIRNSVGCLLVDGDVGLVTRETWRLLKFTIYVIQVLMVWAPDLTVQHSFSNISAANIVMAASVHLILT</sequence>
<proteinExistence type="predicted"/>
<keyword evidence="2" id="KW-1185">Reference proteome</keyword>
<protein>
    <submittedName>
        <fullName evidence="1">Uncharacterized protein</fullName>
    </submittedName>
</protein>
<comment type="caution">
    <text evidence="1">The sequence shown here is derived from an EMBL/GenBank/DDBJ whole genome shotgun (WGS) entry which is preliminary data.</text>
</comment>
<organism evidence="1 2">
    <name type="scientific">Petrolisthes cinctipes</name>
    <name type="common">Flat porcelain crab</name>
    <dbReference type="NCBI Taxonomy" id="88211"/>
    <lineage>
        <taxon>Eukaryota</taxon>
        <taxon>Metazoa</taxon>
        <taxon>Ecdysozoa</taxon>
        <taxon>Arthropoda</taxon>
        <taxon>Crustacea</taxon>
        <taxon>Multicrustacea</taxon>
        <taxon>Malacostraca</taxon>
        <taxon>Eumalacostraca</taxon>
        <taxon>Eucarida</taxon>
        <taxon>Decapoda</taxon>
        <taxon>Pleocyemata</taxon>
        <taxon>Anomura</taxon>
        <taxon>Galatheoidea</taxon>
        <taxon>Porcellanidae</taxon>
        <taxon>Petrolisthes</taxon>
    </lineage>
</organism>
<dbReference type="Proteomes" id="UP001286313">
    <property type="component" value="Unassembled WGS sequence"/>
</dbReference>
<accession>A0AAE1K7H7</accession>
<evidence type="ECO:0000313" key="2">
    <source>
        <dbReference type="Proteomes" id="UP001286313"/>
    </source>
</evidence>
<dbReference type="EMBL" id="JAWQEG010003747">
    <property type="protein sequence ID" value="KAK3864670.1"/>
    <property type="molecule type" value="Genomic_DNA"/>
</dbReference>
<gene>
    <name evidence="1" type="ORF">Pcinc_029661</name>
</gene>
<reference evidence="1" key="1">
    <citation type="submission" date="2023-10" db="EMBL/GenBank/DDBJ databases">
        <title>Genome assemblies of two species of porcelain crab, Petrolisthes cinctipes and Petrolisthes manimaculis (Anomura: Porcellanidae).</title>
        <authorList>
            <person name="Angst P."/>
        </authorList>
    </citation>
    <scope>NUCLEOTIDE SEQUENCE</scope>
    <source>
        <strain evidence="1">PB745_01</strain>
        <tissue evidence="1">Gill</tissue>
    </source>
</reference>
<name>A0AAE1K7H7_PETCI</name>
<dbReference type="AlphaFoldDB" id="A0AAE1K7H7"/>